<dbReference type="Proteomes" id="UP000621510">
    <property type="component" value="Unassembled WGS sequence"/>
</dbReference>
<dbReference type="EMBL" id="JAERRG010000001">
    <property type="protein sequence ID" value="MBL1110834.1"/>
    <property type="molecule type" value="Genomic_DNA"/>
</dbReference>
<sequence>MRERVFEEWRGAGAGLHRARRLLSPFGFLAPWAANAMEQQGAHVARLQRQARKLVCTDDVLEYARGLVSSWAEAAKAAGHAEGPEEELLARLPEQREWAL</sequence>
<accession>A0ABS1PEY1</accession>
<organism evidence="1 2">
    <name type="scientific">Streptomyces endocoffeicus</name>
    <dbReference type="NCBI Taxonomy" id="2898945"/>
    <lineage>
        <taxon>Bacteria</taxon>
        <taxon>Bacillati</taxon>
        <taxon>Actinomycetota</taxon>
        <taxon>Actinomycetes</taxon>
        <taxon>Kitasatosporales</taxon>
        <taxon>Streptomycetaceae</taxon>
        <taxon>Streptomyces</taxon>
    </lineage>
</organism>
<comment type="caution">
    <text evidence="1">The sequence shown here is derived from an EMBL/GenBank/DDBJ whole genome shotgun (WGS) entry which is preliminary data.</text>
</comment>
<reference evidence="1 2" key="1">
    <citation type="submission" date="2021-01" db="EMBL/GenBank/DDBJ databases">
        <title>WGS of actinomycetes isolated from Thailand.</title>
        <authorList>
            <person name="Thawai C."/>
        </authorList>
    </citation>
    <scope>NUCLEOTIDE SEQUENCE [LARGE SCALE GENOMIC DNA]</scope>
    <source>
        <strain evidence="1 2">CA3R110</strain>
    </source>
</reference>
<name>A0ABS1PEY1_9ACTN</name>
<dbReference type="RefSeq" id="WP_201846242.1">
    <property type="nucleotide sequence ID" value="NZ_JAERRG010000001.1"/>
</dbReference>
<proteinExistence type="predicted"/>
<evidence type="ECO:0000313" key="1">
    <source>
        <dbReference type="EMBL" id="MBL1110834.1"/>
    </source>
</evidence>
<evidence type="ECO:0000313" key="2">
    <source>
        <dbReference type="Proteomes" id="UP000621510"/>
    </source>
</evidence>
<protein>
    <submittedName>
        <fullName evidence="1">Uncharacterized protein</fullName>
    </submittedName>
</protein>
<keyword evidence="2" id="KW-1185">Reference proteome</keyword>
<gene>
    <name evidence="1" type="ORF">JK364_00155</name>
</gene>